<sequence length="582" mass="61214">MGRGLGLKGVIVGFLSLVLLLAGVYALAVGIVNPLTLGAWKYALPIWPTGNHGIPGGITELMFKILGGFTMAVGLFGIIGLCCHQARGFIIIHIVLTTIDILLVVAALCAYLYAFISSGSNNVGFRNLSIAMSVAEVILVIDLAAANRCNASLKSRLDRMVSEVSADPGRRKKKRGKGKGRDQDLENVENSHRLQASAVPWTHGEATGVHRAGANTIERDGKAASNLKFDGWDNDVAEPASASASGHFSYLQPGPGSSHVGPAYQQPSMTHLPPQPLSHHGSPHSANFPHDPNQPPQQFATQAEYAQQNGQYADAPLPTPSGTPPGSELARPFSADGYTGYPSGIIPHYASGTPPGPYPPFPFPPPGPHDSYNPHLFGGPGLGWWPGQPGAPSDYSNATSSAMLYPLPTPPGGAYDPHSSLGWWTSQPPHSQHGGTPEGYAQGQLPVTAASVGAAGAQAGSREVTPSPSVRGAKPLPIIPEKLSASEREQQQHDAMLREQQNHQLHQQNLAPPAHSQSRSASPQNSDETVSATSSLANTRGSDDAANFTTDSSRNASPQRATARPNTFGHLDDFRSSLGSEG</sequence>
<feature type="region of interest" description="Disordered" evidence="1">
    <location>
        <begin position="245"/>
        <end position="297"/>
    </location>
</feature>
<feature type="compositionally biased region" description="Polar residues" evidence="1">
    <location>
        <begin position="422"/>
        <end position="434"/>
    </location>
</feature>
<feature type="compositionally biased region" description="Basic and acidic residues" evidence="1">
    <location>
        <begin position="484"/>
        <end position="501"/>
    </location>
</feature>
<evidence type="ECO:0000313" key="4">
    <source>
        <dbReference type="Proteomes" id="UP001212841"/>
    </source>
</evidence>
<feature type="compositionally biased region" description="Polar residues" evidence="1">
    <location>
        <begin position="547"/>
        <end position="560"/>
    </location>
</feature>
<gene>
    <name evidence="3" type="ORF">HK097_001066</name>
</gene>
<reference evidence="3" key="1">
    <citation type="submission" date="2020-05" db="EMBL/GenBank/DDBJ databases">
        <title>Phylogenomic resolution of chytrid fungi.</title>
        <authorList>
            <person name="Stajich J.E."/>
            <person name="Amses K."/>
            <person name="Simmons R."/>
            <person name="Seto K."/>
            <person name="Myers J."/>
            <person name="Bonds A."/>
            <person name="Quandt C.A."/>
            <person name="Barry K."/>
            <person name="Liu P."/>
            <person name="Grigoriev I."/>
            <person name="Longcore J.E."/>
            <person name="James T.Y."/>
        </authorList>
    </citation>
    <scope>NUCLEOTIDE SEQUENCE</scope>
    <source>
        <strain evidence="3">JEL0318</strain>
    </source>
</reference>
<dbReference type="EMBL" id="JADGJD010001200">
    <property type="protein sequence ID" value="KAJ3045997.1"/>
    <property type="molecule type" value="Genomic_DNA"/>
</dbReference>
<evidence type="ECO:0000256" key="1">
    <source>
        <dbReference type="SAM" id="MobiDB-lite"/>
    </source>
</evidence>
<feature type="region of interest" description="Disordered" evidence="1">
    <location>
        <begin position="312"/>
        <end position="374"/>
    </location>
</feature>
<feature type="compositionally biased region" description="Low complexity" evidence="1">
    <location>
        <begin position="449"/>
        <end position="461"/>
    </location>
</feature>
<feature type="region of interest" description="Disordered" evidence="1">
    <location>
        <begin position="418"/>
        <end position="582"/>
    </location>
</feature>
<feature type="compositionally biased region" description="Pro residues" evidence="1">
    <location>
        <begin position="354"/>
        <end position="368"/>
    </location>
</feature>
<comment type="caution">
    <text evidence="3">The sequence shown here is derived from an EMBL/GenBank/DDBJ whole genome shotgun (WGS) entry which is preliminary data.</text>
</comment>
<feature type="non-terminal residue" evidence="3">
    <location>
        <position position="582"/>
    </location>
</feature>
<name>A0AAD5X275_9FUNG</name>
<evidence type="ECO:0000256" key="2">
    <source>
        <dbReference type="SAM" id="Phobius"/>
    </source>
</evidence>
<feature type="transmembrane region" description="Helical" evidence="2">
    <location>
        <begin position="90"/>
        <end position="116"/>
    </location>
</feature>
<keyword evidence="2" id="KW-1133">Transmembrane helix</keyword>
<organism evidence="3 4">
    <name type="scientific">Rhizophlyctis rosea</name>
    <dbReference type="NCBI Taxonomy" id="64517"/>
    <lineage>
        <taxon>Eukaryota</taxon>
        <taxon>Fungi</taxon>
        <taxon>Fungi incertae sedis</taxon>
        <taxon>Chytridiomycota</taxon>
        <taxon>Chytridiomycota incertae sedis</taxon>
        <taxon>Chytridiomycetes</taxon>
        <taxon>Rhizophlyctidales</taxon>
        <taxon>Rhizophlyctidaceae</taxon>
        <taxon>Rhizophlyctis</taxon>
    </lineage>
</organism>
<accession>A0AAD5X275</accession>
<dbReference type="AlphaFoldDB" id="A0AAD5X275"/>
<keyword evidence="2" id="KW-0812">Transmembrane</keyword>
<protein>
    <submittedName>
        <fullName evidence="3">Uncharacterized protein</fullName>
    </submittedName>
</protein>
<proteinExistence type="predicted"/>
<evidence type="ECO:0000313" key="3">
    <source>
        <dbReference type="EMBL" id="KAJ3045997.1"/>
    </source>
</evidence>
<keyword evidence="2" id="KW-0472">Membrane</keyword>
<feature type="compositionally biased region" description="Basic and acidic residues" evidence="1">
    <location>
        <begin position="179"/>
        <end position="192"/>
    </location>
</feature>
<feature type="compositionally biased region" description="Polar residues" evidence="1">
    <location>
        <begin position="515"/>
        <end position="540"/>
    </location>
</feature>
<dbReference type="Proteomes" id="UP001212841">
    <property type="component" value="Unassembled WGS sequence"/>
</dbReference>
<keyword evidence="4" id="KW-1185">Reference proteome</keyword>
<feature type="transmembrane region" description="Helical" evidence="2">
    <location>
        <begin position="61"/>
        <end position="83"/>
    </location>
</feature>
<feature type="region of interest" description="Disordered" evidence="1">
    <location>
        <begin position="164"/>
        <end position="206"/>
    </location>
</feature>